<dbReference type="EMBL" id="BANC01000112">
    <property type="protein sequence ID" value="GAN81743.1"/>
    <property type="molecule type" value="Genomic_DNA"/>
</dbReference>
<sequence length="86" mass="9373">MQQAISAGVSSYHGQEVARDAAMLVMRLAVAFFQRNQPEALCGTVLFFASTFGDGEAPDNATRFWQALTAEAAPLARDFTLWRAGF</sequence>
<dbReference type="Proteomes" id="UP000032668">
    <property type="component" value="Unassembled WGS sequence"/>
</dbReference>
<comment type="caution">
    <text evidence="1">The sequence shown here is derived from an EMBL/GenBank/DDBJ whole genome shotgun (WGS) entry which is preliminary data.</text>
</comment>
<proteinExistence type="predicted"/>
<dbReference type="RefSeq" id="WP_264797820.1">
    <property type="nucleotide sequence ID" value="NZ_BAPR01000077.1"/>
</dbReference>
<dbReference type="Gene3D" id="3.40.50.360">
    <property type="match status" value="1"/>
</dbReference>
<evidence type="ECO:0000313" key="1">
    <source>
        <dbReference type="EMBL" id="GAN81743.1"/>
    </source>
</evidence>
<dbReference type="STRING" id="1120923.SAMN02746095_03246"/>
<name>A0A0D6PKL5_9PROT</name>
<organism evidence="1 2">
    <name type="scientific">Acidocella aminolytica 101 = DSM 11237</name>
    <dbReference type="NCBI Taxonomy" id="1120923"/>
    <lineage>
        <taxon>Bacteria</taxon>
        <taxon>Pseudomonadati</taxon>
        <taxon>Pseudomonadota</taxon>
        <taxon>Alphaproteobacteria</taxon>
        <taxon>Acetobacterales</taxon>
        <taxon>Acidocellaceae</taxon>
        <taxon>Acidocella</taxon>
    </lineage>
</organism>
<accession>A0A0D6PKL5</accession>
<dbReference type="SUPFAM" id="SSF52218">
    <property type="entry name" value="Flavoproteins"/>
    <property type="match status" value="1"/>
</dbReference>
<evidence type="ECO:0000313" key="2">
    <source>
        <dbReference type="Proteomes" id="UP000032668"/>
    </source>
</evidence>
<keyword evidence="2" id="KW-1185">Reference proteome</keyword>
<dbReference type="InterPro" id="IPR029039">
    <property type="entry name" value="Flavoprotein-like_sf"/>
</dbReference>
<dbReference type="AlphaFoldDB" id="A0A0D6PKL5"/>
<protein>
    <submittedName>
        <fullName evidence="1">Uncharacterized protein</fullName>
    </submittedName>
</protein>
<gene>
    <name evidence="1" type="ORF">Aam_114_030</name>
</gene>
<reference evidence="1 2" key="1">
    <citation type="submission" date="2012-11" db="EMBL/GenBank/DDBJ databases">
        <title>Whole genome sequence of Acidocella aminolytica 101 = DSM 11237.</title>
        <authorList>
            <person name="Azuma Y."/>
            <person name="Higashiura N."/>
            <person name="Hirakawa H."/>
            <person name="Matsushita K."/>
        </authorList>
    </citation>
    <scope>NUCLEOTIDE SEQUENCE [LARGE SCALE GENOMIC DNA]</scope>
    <source>
        <strain evidence="2">101 / DSM 11237</strain>
    </source>
</reference>